<name>A0AAD4LK79_9AGAM</name>
<comment type="caution">
    <text evidence="8">The sequence shown here is derived from an EMBL/GenBank/DDBJ whole genome shotgun (WGS) entry which is preliminary data.</text>
</comment>
<evidence type="ECO:0000256" key="4">
    <source>
        <dbReference type="ARBA" id="ARBA00023043"/>
    </source>
</evidence>
<evidence type="ECO:0000256" key="3">
    <source>
        <dbReference type="ARBA" id="ARBA00022737"/>
    </source>
</evidence>
<evidence type="ECO:0008006" key="10">
    <source>
        <dbReference type="Google" id="ProtNLM"/>
    </source>
</evidence>
<evidence type="ECO:0000313" key="8">
    <source>
        <dbReference type="EMBL" id="KAH8994025.1"/>
    </source>
</evidence>
<dbReference type="GO" id="GO:0043124">
    <property type="term" value="P:negative regulation of canonical NF-kappaB signal transduction"/>
    <property type="evidence" value="ECO:0007669"/>
    <property type="project" value="InterPro"/>
</dbReference>
<organism evidence="8 9">
    <name type="scientific">Lactarius akahatsu</name>
    <dbReference type="NCBI Taxonomy" id="416441"/>
    <lineage>
        <taxon>Eukaryota</taxon>
        <taxon>Fungi</taxon>
        <taxon>Dikarya</taxon>
        <taxon>Basidiomycota</taxon>
        <taxon>Agaricomycotina</taxon>
        <taxon>Agaricomycetes</taxon>
        <taxon>Russulales</taxon>
        <taxon>Russulaceae</taxon>
        <taxon>Lactarius</taxon>
    </lineage>
</organism>
<keyword evidence="3" id="KW-0677">Repeat</keyword>
<gene>
    <name evidence="8" type="ORF">EDB92DRAFT_1852311</name>
</gene>
<comment type="subcellular location">
    <subcellularLocation>
        <location evidence="1">Nucleus</location>
    </subcellularLocation>
</comment>
<dbReference type="PANTHER" id="PTHR15263">
    <property type="entry name" value="I-KAPPA-B-LIKE PROTEIN IKBL"/>
    <property type="match status" value="1"/>
</dbReference>
<keyword evidence="5" id="KW-0539">Nucleus</keyword>
<dbReference type="InterPro" id="IPR038753">
    <property type="entry name" value="NFKBIL1"/>
</dbReference>
<feature type="region of interest" description="Disordered" evidence="7">
    <location>
        <begin position="79"/>
        <end position="104"/>
    </location>
</feature>
<keyword evidence="2" id="KW-0597">Phosphoprotein</keyword>
<evidence type="ECO:0000256" key="6">
    <source>
        <dbReference type="SAM" id="Coils"/>
    </source>
</evidence>
<evidence type="ECO:0000256" key="1">
    <source>
        <dbReference type="ARBA" id="ARBA00004123"/>
    </source>
</evidence>
<proteinExistence type="predicted"/>
<dbReference type="GO" id="GO:0005634">
    <property type="term" value="C:nucleus"/>
    <property type="evidence" value="ECO:0007669"/>
    <property type="project" value="UniProtKB-SubCell"/>
</dbReference>
<dbReference type="EMBL" id="JAKELL010000016">
    <property type="protein sequence ID" value="KAH8994025.1"/>
    <property type="molecule type" value="Genomic_DNA"/>
</dbReference>
<keyword evidence="6" id="KW-0175">Coiled coil</keyword>
<protein>
    <recommendedName>
        <fullName evidence="10">NF-kappa-B inhibitor-like protein 1</fullName>
    </recommendedName>
</protein>
<evidence type="ECO:0000313" key="9">
    <source>
        <dbReference type="Proteomes" id="UP001201163"/>
    </source>
</evidence>
<evidence type="ECO:0000256" key="5">
    <source>
        <dbReference type="ARBA" id="ARBA00023242"/>
    </source>
</evidence>
<dbReference type="AlphaFoldDB" id="A0AAD4LK79"/>
<accession>A0AAD4LK79</accession>
<feature type="compositionally biased region" description="Basic and acidic residues" evidence="7">
    <location>
        <begin position="152"/>
        <end position="172"/>
    </location>
</feature>
<evidence type="ECO:0000256" key="2">
    <source>
        <dbReference type="ARBA" id="ARBA00022553"/>
    </source>
</evidence>
<feature type="region of interest" description="Disordered" evidence="7">
    <location>
        <begin position="143"/>
        <end position="172"/>
    </location>
</feature>
<feature type="coiled-coil region" evidence="6">
    <location>
        <begin position="106"/>
        <end position="142"/>
    </location>
</feature>
<reference evidence="8" key="1">
    <citation type="submission" date="2022-01" db="EMBL/GenBank/DDBJ databases">
        <title>Comparative genomics reveals a dynamic genome evolution in the ectomycorrhizal milk-cap (Lactarius) mushrooms.</title>
        <authorList>
            <consortium name="DOE Joint Genome Institute"/>
            <person name="Lebreton A."/>
            <person name="Tang N."/>
            <person name="Kuo A."/>
            <person name="LaButti K."/>
            <person name="Drula E."/>
            <person name="Barry K."/>
            <person name="Clum A."/>
            <person name="Lipzen A."/>
            <person name="Mousain D."/>
            <person name="Ng V."/>
            <person name="Wang R."/>
            <person name="Wang X."/>
            <person name="Dai Y."/>
            <person name="Henrissat B."/>
            <person name="Grigoriev I.V."/>
            <person name="Guerin-Laguette A."/>
            <person name="Yu F."/>
            <person name="Martin F.M."/>
        </authorList>
    </citation>
    <scope>NUCLEOTIDE SEQUENCE</scope>
    <source>
        <strain evidence="8">QP</strain>
    </source>
</reference>
<keyword evidence="9" id="KW-1185">Reference proteome</keyword>
<evidence type="ECO:0000256" key="7">
    <source>
        <dbReference type="SAM" id="MobiDB-lite"/>
    </source>
</evidence>
<dbReference type="Proteomes" id="UP001201163">
    <property type="component" value="Unassembled WGS sequence"/>
</dbReference>
<keyword evidence="4" id="KW-0040">ANK repeat</keyword>
<sequence length="290" mass="33648">MERSSTIFAISSHFYDSSYNRGHYHRAAAGTPAVPNSRKRHAATPAYTWVVEQELAALSREISETRRWVFEQQVHFGLLPKGTGTSTPRMRTGEKRRRGPDPAFAGRELDEEMAWLRERLRAAQRDAERSQLQEEFDRMEARWRREGRRQRRQECHRAGEQRGREERQNEAAAERRRQAEAWKAYERQWAAIAIGKDDSPLTFRSVPWPMSLPPKSAREVTSEAVAKFILSHAHSEGVSRKDRIKSALRRWHPDRFGRILNRVDVKDRAAVERAVGTVARCLNDLLARVN</sequence>
<dbReference type="PANTHER" id="PTHR15263:SF1">
    <property type="entry name" value="NF-KAPPA-B INHIBITOR-LIKE PROTEIN 1"/>
    <property type="match status" value="1"/>
</dbReference>